<dbReference type="Pfam" id="PF09581">
    <property type="entry name" value="Spore_III_AF"/>
    <property type="match status" value="1"/>
</dbReference>
<sequence length="204" mass="23271">MIIEYISNWILQIIIYIILAMLVDLLLPSNVLKQYVKLVVGLLLMLIILQPVLAAFSIDVSRIVDNLFHTRGTVSVETSIENQMNQQKSEIEKVQAAYVLEEMVVQMENLVEEELQQTYQYQIVDLEVNWANETASQASEVEHIDVQLADAEDTSNDVQEVQIQIGETLPQTSEPPNDQAEVIQFLADQWGVEKDVIQIGWKEE</sequence>
<dbReference type="RefSeq" id="WP_244746278.1">
    <property type="nucleotide sequence ID" value="NZ_CP095071.1"/>
</dbReference>
<dbReference type="NCBIfam" id="TIGR02896">
    <property type="entry name" value="spore_III_AF"/>
    <property type="match status" value="1"/>
</dbReference>
<dbReference type="Proteomes" id="UP000831537">
    <property type="component" value="Chromosome"/>
</dbReference>
<feature type="transmembrane region" description="Helical" evidence="1">
    <location>
        <begin position="6"/>
        <end position="27"/>
    </location>
</feature>
<keyword evidence="1" id="KW-1133">Transmembrane helix</keyword>
<feature type="transmembrane region" description="Helical" evidence="1">
    <location>
        <begin position="39"/>
        <end position="58"/>
    </location>
</feature>
<dbReference type="EMBL" id="CP095071">
    <property type="protein sequence ID" value="UOQ85977.1"/>
    <property type="molecule type" value="Genomic_DNA"/>
</dbReference>
<evidence type="ECO:0000313" key="2">
    <source>
        <dbReference type="EMBL" id="UOQ85977.1"/>
    </source>
</evidence>
<evidence type="ECO:0000313" key="3">
    <source>
        <dbReference type="Proteomes" id="UP000831537"/>
    </source>
</evidence>
<organism evidence="2 3">
    <name type="scientific">Gracilibacillus salinarum</name>
    <dbReference type="NCBI Taxonomy" id="2932255"/>
    <lineage>
        <taxon>Bacteria</taxon>
        <taxon>Bacillati</taxon>
        <taxon>Bacillota</taxon>
        <taxon>Bacilli</taxon>
        <taxon>Bacillales</taxon>
        <taxon>Bacillaceae</taxon>
        <taxon>Gracilibacillus</taxon>
    </lineage>
</organism>
<dbReference type="InterPro" id="IPR014245">
    <property type="entry name" value="Spore_III_AF"/>
</dbReference>
<accession>A0ABY4GNU9</accession>
<gene>
    <name evidence="2" type="primary">spoIIIAF</name>
    <name evidence="2" type="ORF">MUN87_03475</name>
</gene>
<keyword evidence="1" id="KW-0812">Transmembrane</keyword>
<protein>
    <submittedName>
        <fullName evidence="2">Stage III sporulation protein AF</fullName>
    </submittedName>
</protein>
<proteinExistence type="predicted"/>
<keyword evidence="3" id="KW-1185">Reference proteome</keyword>
<keyword evidence="1" id="KW-0472">Membrane</keyword>
<reference evidence="2 3" key="1">
    <citation type="submission" date="2022-04" db="EMBL/GenBank/DDBJ databases">
        <title>Gracilibacillus sp. isolated from saltern.</title>
        <authorList>
            <person name="Won M."/>
            <person name="Lee C.-M."/>
            <person name="Woen H.-Y."/>
            <person name="Kwon S.-W."/>
        </authorList>
    </citation>
    <scope>NUCLEOTIDE SEQUENCE [LARGE SCALE GENOMIC DNA]</scope>
    <source>
        <strain evidence="2 3">SSPM10-3</strain>
    </source>
</reference>
<evidence type="ECO:0000256" key="1">
    <source>
        <dbReference type="SAM" id="Phobius"/>
    </source>
</evidence>
<name>A0ABY4GNU9_9BACI</name>